<dbReference type="STRING" id="1121442.SAMN02745702_02874"/>
<keyword evidence="6 13" id="KW-0235">DNA replication</keyword>
<keyword evidence="9 13" id="KW-0238">DNA-binding</keyword>
<dbReference type="FunFam" id="1.10.150.20:FF:000003">
    <property type="entry name" value="DNA polymerase I"/>
    <property type="match status" value="1"/>
</dbReference>
<dbReference type="Gene3D" id="1.10.150.20">
    <property type="entry name" value="5' to 3' exonuclease, C-terminal subdomain"/>
    <property type="match status" value="2"/>
</dbReference>
<reference evidence="17 18" key="1">
    <citation type="submission" date="2017-02" db="EMBL/GenBank/DDBJ databases">
        <authorList>
            <person name="Peterson S.W."/>
        </authorList>
    </citation>
    <scope>NUCLEOTIDE SEQUENCE [LARGE SCALE GENOMIC DNA]</scope>
    <source>
        <strain evidence="17 18">DSM 18034</strain>
    </source>
</reference>
<comment type="similarity">
    <text evidence="1 13">Belongs to the DNA polymerase type-A family.</text>
</comment>
<proteinExistence type="inferred from homology"/>
<dbReference type="PROSITE" id="PS00447">
    <property type="entry name" value="DNA_POLYMERASE_A"/>
    <property type="match status" value="1"/>
</dbReference>
<dbReference type="AlphaFoldDB" id="A0A1T4X0T1"/>
<keyword evidence="18" id="KW-1185">Reference proteome</keyword>
<evidence type="ECO:0000256" key="11">
    <source>
        <dbReference type="ARBA" id="ARBA00049244"/>
    </source>
</evidence>
<feature type="region of interest" description="Disordered" evidence="14">
    <location>
        <begin position="301"/>
        <end position="332"/>
    </location>
</feature>
<dbReference type="InterPro" id="IPR002421">
    <property type="entry name" value="5-3_exonuclease"/>
</dbReference>
<dbReference type="SMART" id="SM00482">
    <property type="entry name" value="POLAc"/>
    <property type="match status" value="1"/>
</dbReference>
<dbReference type="GO" id="GO:0006261">
    <property type="term" value="P:DNA-templated DNA replication"/>
    <property type="evidence" value="ECO:0007669"/>
    <property type="project" value="UniProtKB-UniRule"/>
</dbReference>
<dbReference type="EMBL" id="FUYA01000014">
    <property type="protein sequence ID" value="SKA83212.1"/>
    <property type="molecule type" value="Genomic_DNA"/>
</dbReference>
<feature type="compositionally biased region" description="Low complexity" evidence="14">
    <location>
        <begin position="305"/>
        <end position="330"/>
    </location>
</feature>
<keyword evidence="13" id="KW-0378">Hydrolase</keyword>
<accession>A0A1T4X0T1</accession>
<dbReference type="Pfam" id="PF01367">
    <property type="entry name" value="5_3_exonuc"/>
    <property type="match status" value="1"/>
</dbReference>
<dbReference type="SUPFAM" id="SSF47807">
    <property type="entry name" value="5' to 3' exonuclease, C-terminal subdomain"/>
    <property type="match status" value="1"/>
</dbReference>
<evidence type="ECO:0000256" key="12">
    <source>
        <dbReference type="NCBIfam" id="TIGR00593"/>
    </source>
</evidence>
<evidence type="ECO:0000259" key="15">
    <source>
        <dbReference type="SMART" id="SM00475"/>
    </source>
</evidence>
<keyword evidence="8 13" id="KW-0239">DNA-directed DNA polymerase</keyword>
<dbReference type="SMART" id="SM00279">
    <property type="entry name" value="HhH2"/>
    <property type="match status" value="1"/>
</dbReference>
<evidence type="ECO:0000256" key="14">
    <source>
        <dbReference type="SAM" id="MobiDB-lite"/>
    </source>
</evidence>
<dbReference type="InterPro" id="IPR020045">
    <property type="entry name" value="DNA_polI_H3TH"/>
</dbReference>
<keyword evidence="10 13" id="KW-0234">DNA repair</keyword>
<dbReference type="OrthoDB" id="9806424at2"/>
<dbReference type="InterPro" id="IPR001098">
    <property type="entry name" value="DNA-dir_DNA_pol_A_palm_dom"/>
</dbReference>
<dbReference type="CDD" id="cd08637">
    <property type="entry name" value="DNA_pol_A_pol_I_C"/>
    <property type="match status" value="1"/>
</dbReference>
<keyword evidence="13" id="KW-0269">Exonuclease</keyword>
<protein>
    <recommendedName>
        <fullName evidence="3 12">DNA polymerase I</fullName>
        <ecNumber evidence="2 12">2.7.7.7</ecNumber>
    </recommendedName>
</protein>
<dbReference type="GO" id="GO:0006302">
    <property type="term" value="P:double-strand break repair"/>
    <property type="evidence" value="ECO:0007669"/>
    <property type="project" value="TreeGrafter"/>
</dbReference>
<dbReference type="InterPro" id="IPR036279">
    <property type="entry name" value="5-3_exonuclease_C_sf"/>
</dbReference>
<evidence type="ECO:0000256" key="1">
    <source>
        <dbReference type="ARBA" id="ARBA00007705"/>
    </source>
</evidence>
<name>A0A1T4X0T1_9BACT</name>
<dbReference type="NCBIfam" id="TIGR00593">
    <property type="entry name" value="pola"/>
    <property type="match status" value="1"/>
</dbReference>
<evidence type="ECO:0000256" key="6">
    <source>
        <dbReference type="ARBA" id="ARBA00022705"/>
    </source>
</evidence>
<feature type="domain" description="DNA-directed DNA polymerase family A palm" evidence="16">
    <location>
        <begin position="657"/>
        <end position="863"/>
    </location>
</feature>
<evidence type="ECO:0000256" key="5">
    <source>
        <dbReference type="ARBA" id="ARBA00022695"/>
    </source>
</evidence>
<dbReference type="Gene3D" id="3.30.70.370">
    <property type="match status" value="1"/>
</dbReference>
<gene>
    <name evidence="13" type="primary">polA</name>
    <name evidence="17" type="ORF">SAMN02745702_02874</name>
</gene>
<dbReference type="Gene3D" id="1.20.1060.10">
    <property type="entry name" value="Taq DNA Polymerase, Chain T, domain 4"/>
    <property type="match status" value="1"/>
</dbReference>
<feature type="domain" description="5'-3' exonuclease" evidence="15">
    <location>
        <begin position="12"/>
        <end position="271"/>
    </location>
</feature>
<dbReference type="InterPro" id="IPR002298">
    <property type="entry name" value="DNA_polymerase_A"/>
</dbReference>
<dbReference type="Pfam" id="PF02739">
    <property type="entry name" value="5_3_exonuc_N"/>
    <property type="match status" value="1"/>
</dbReference>
<evidence type="ECO:0000256" key="8">
    <source>
        <dbReference type="ARBA" id="ARBA00022932"/>
    </source>
</evidence>
<evidence type="ECO:0000259" key="16">
    <source>
        <dbReference type="SMART" id="SM00482"/>
    </source>
</evidence>
<evidence type="ECO:0000256" key="10">
    <source>
        <dbReference type="ARBA" id="ARBA00023204"/>
    </source>
</evidence>
<dbReference type="SMART" id="SM00475">
    <property type="entry name" value="53EXOc"/>
    <property type="match status" value="1"/>
</dbReference>
<dbReference type="Pfam" id="PF00476">
    <property type="entry name" value="DNA_pol_A"/>
    <property type="match status" value="1"/>
</dbReference>
<evidence type="ECO:0000256" key="2">
    <source>
        <dbReference type="ARBA" id="ARBA00012417"/>
    </source>
</evidence>
<evidence type="ECO:0000256" key="13">
    <source>
        <dbReference type="RuleBase" id="RU004460"/>
    </source>
</evidence>
<dbReference type="Proteomes" id="UP000189733">
    <property type="component" value="Unassembled WGS sequence"/>
</dbReference>
<dbReference type="PANTHER" id="PTHR10133:SF27">
    <property type="entry name" value="DNA POLYMERASE NU"/>
    <property type="match status" value="1"/>
</dbReference>
<dbReference type="InterPro" id="IPR008918">
    <property type="entry name" value="HhH2"/>
</dbReference>
<comment type="function">
    <text evidence="13">In addition to polymerase activity, this DNA polymerase exhibits 5'-3' exonuclease activity.</text>
</comment>
<evidence type="ECO:0000313" key="17">
    <source>
        <dbReference type="EMBL" id="SKA83212.1"/>
    </source>
</evidence>
<dbReference type="InterPro" id="IPR020046">
    <property type="entry name" value="5-3_exonucl_a-hlix_arch_N"/>
</dbReference>
<dbReference type="Gene3D" id="3.30.420.10">
    <property type="entry name" value="Ribonuclease H-like superfamily/Ribonuclease H"/>
    <property type="match status" value="1"/>
</dbReference>
<dbReference type="InterPro" id="IPR029060">
    <property type="entry name" value="PIN-like_dom_sf"/>
</dbReference>
<dbReference type="GO" id="GO:0003887">
    <property type="term" value="F:DNA-directed DNA polymerase activity"/>
    <property type="evidence" value="ECO:0007669"/>
    <property type="project" value="UniProtKB-UniRule"/>
</dbReference>
<dbReference type="InterPro" id="IPR043502">
    <property type="entry name" value="DNA/RNA_pol_sf"/>
</dbReference>
<dbReference type="NCBIfam" id="NF004397">
    <property type="entry name" value="PRK05755.1"/>
    <property type="match status" value="1"/>
</dbReference>
<keyword evidence="4 13" id="KW-0808">Transferase</keyword>
<organism evidence="17 18">
    <name type="scientific">Desulfobaculum bizertense DSM 18034</name>
    <dbReference type="NCBI Taxonomy" id="1121442"/>
    <lineage>
        <taxon>Bacteria</taxon>
        <taxon>Pseudomonadati</taxon>
        <taxon>Thermodesulfobacteriota</taxon>
        <taxon>Desulfovibrionia</taxon>
        <taxon>Desulfovibrionales</taxon>
        <taxon>Desulfovibrionaceae</taxon>
        <taxon>Desulfobaculum</taxon>
    </lineage>
</organism>
<keyword evidence="7 13" id="KW-0227">DNA damage</keyword>
<dbReference type="InterPro" id="IPR019760">
    <property type="entry name" value="DNA-dir_DNA_pol_A_CS"/>
</dbReference>
<evidence type="ECO:0000256" key="7">
    <source>
        <dbReference type="ARBA" id="ARBA00022763"/>
    </source>
</evidence>
<dbReference type="EC" id="2.7.7.7" evidence="2 12"/>
<evidence type="ECO:0000256" key="3">
    <source>
        <dbReference type="ARBA" id="ARBA00020311"/>
    </source>
</evidence>
<dbReference type="SUPFAM" id="SSF88723">
    <property type="entry name" value="PIN domain-like"/>
    <property type="match status" value="1"/>
</dbReference>
<dbReference type="SUPFAM" id="SSF56672">
    <property type="entry name" value="DNA/RNA polymerases"/>
    <property type="match status" value="1"/>
</dbReference>
<dbReference type="RefSeq" id="WP_078686137.1">
    <property type="nucleotide sequence ID" value="NZ_FUYA01000014.1"/>
</dbReference>
<dbReference type="Gene3D" id="3.40.50.1010">
    <property type="entry name" value="5'-nuclease"/>
    <property type="match status" value="1"/>
</dbReference>
<evidence type="ECO:0000313" key="18">
    <source>
        <dbReference type="Proteomes" id="UP000189733"/>
    </source>
</evidence>
<dbReference type="InterPro" id="IPR018320">
    <property type="entry name" value="DNA_polymerase_1"/>
</dbReference>
<evidence type="ECO:0000256" key="4">
    <source>
        <dbReference type="ARBA" id="ARBA00022679"/>
    </source>
</evidence>
<dbReference type="PANTHER" id="PTHR10133">
    <property type="entry name" value="DNA POLYMERASE I"/>
    <property type="match status" value="1"/>
</dbReference>
<dbReference type="GO" id="GO:0008409">
    <property type="term" value="F:5'-3' exonuclease activity"/>
    <property type="evidence" value="ECO:0007669"/>
    <property type="project" value="UniProtKB-UniRule"/>
</dbReference>
<sequence length="899" mass="99479">MSLKERLGLESSPVFLVDGHAFIYRFYYAFRDMQRSDGFPTNAVFMFLRMLLNILKNEKPEYMGVFFDGKGPTFRHELFEPYKAQRPKMPEDLAMQLDPAHEVVKLLGMHMTISDGVEADDCMAAVADHLKGQHPVVIVGADKDLKQCLDERVYLWDPGSRKEKLTSLEDFRKETGLEPDQWADFQALIGDSADNIPGVPGVGPKTAVKIMAQYPTLEELRDAVNAGEGDFKPAMRKKLDANMEDAFLFRKLTRLSTDVCQEITLDSMAVTPPNFHDVAAFLKEYEFRTLLRDLEHFIPRPAEPAPAEAPAASAQGAAGTEAPAKATAGKSAKKSGAEQLSLFGMGGISAPAAPAEEIVRSAATPRALPDCAGTPVGLLPLEEGWQLGINGQEWKSSGSLDELLEKLSVASEIVTPSVKALLRADSRWSTVPLERWCDLGLAAYLLSPEDRDYSWDRLNQRLAPEVLEAEVVGEACRAAALGQGLKKRLEAAHLTALLRDLEMPLIPVLADMEKQGICIDAKTLAEFLSEVSTELEGYTTRIREQAGKDFNLRSSQQMAEVLFTDLGLKPRGKTPGGSPSTSFDVLEKIRKEHPIIEDIQSWRKLEKMRSTYLEPLPRAADANGRVHTSFNQLATATGRLSSSGPNLQNIPIRGDMGKRMRGCFTAGEGKSLVAADYSQIELRVLAHFSQEPALVDAFRKGEDIHSRTAALLFDVAPDQIEPDQRRNAKTINFGLIYGMGPQKLGRELGITVKEAKAFIERYFERLSGLADFYDSVEQDARRDGHVLTLAGRRRMLPDINSRNSHHQSTARRQAINTRIQGSAADIIKMAMLSVHRDELLQELDARMILQVHDELLLEAAPENAAQAGQRLEEIMTGIYDLSVPLVVDWGIGENWGEAH</sequence>
<keyword evidence="13" id="KW-0540">Nuclease</keyword>
<dbReference type="FunFam" id="1.10.150.20:FF:000002">
    <property type="entry name" value="DNA polymerase I"/>
    <property type="match status" value="1"/>
</dbReference>
<dbReference type="PRINTS" id="PR00868">
    <property type="entry name" value="DNAPOLI"/>
</dbReference>
<keyword evidence="5 13" id="KW-0548">Nucleotidyltransferase</keyword>
<dbReference type="CDD" id="cd09898">
    <property type="entry name" value="H3TH_53EXO"/>
    <property type="match status" value="1"/>
</dbReference>
<evidence type="ECO:0000256" key="9">
    <source>
        <dbReference type="ARBA" id="ARBA00023125"/>
    </source>
</evidence>
<dbReference type="GO" id="GO:0003677">
    <property type="term" value="F:DNA binding"/>
    <property type="evidence" value="ECO:0007669"/>
    <property type="project" value="UniProtKB-UniRule"/>
</dbReference>
<dbReference type="CDD" id="cd09859">
    <property type="entry name" value="PIN_53EXO"/>
    <property type="match status" value="1"/>
</dbReference>
<dbReference type="InterPro" id="IPR036397">
    <property type="entry name" value="RNaseH_sf"/>
</dbReference>
<comment type="catalytic activity">
    <reaction evidence="11 13">
        <text>DNA(n) + a 2'-deoxyribonucleoside 5'-triphosphate = DNA(n+1) + diphosphate</text>
        <dbReference type="Rhea" id="RHEA:22508"/>
        <dbReference type="Rhea" id="RHEA-COMP:17339"/>
        <dbReference type="Rhea" id="RHEA-COMP:17340"/>
        <dbReference type="ChEBI" id="CHEBI:33019"/>
        <dbReference type="ChEBI" id="CHEBI:61560"/>
        <dbReference type="ChEBI" id="CHEBI:173112"/>
        <dbReference type="EC" id="2.7.7.7"/>
    </reaction>
</comment>